<feature type="transmembrane region" description="Helical" evidence="1">
    <location>
        <begin position="15"/>
        <end position="38"/>
    </location>
</feature>
<protein>
    <submittedName>
        <fullName evidence="2 3">Membrane protein</fullName>
    </submittedName>
</protein>
<dbReference type="Proteomes" id="UP000268436">
    <property type="component" value="Unassembled WGS sequence"/>
</dbReference>
<accession>A0A3S9QH85</accession>
<name>A0A3S9QH85_MORCA</name>
<proteinExistence type="predicted"/>
<evidence type="ECO:0000313" key="3">
    <source>
        <dbReference type="EMBL" id="RUO16614.1"/>
    </source>
</evidence>
<organism evidence="2 5">
    <name type="scientific">Moraxella catarrhalis</name>
    <name type="common">Branhamella catarrhalis</name>
    <dbReference type="NCBI Taxonomy" id="480"/>
    <lineage>
        <taxon>Bacteria</taxon>
        <taxon>Pseudomonadati</taxon>
        <taxon>Pseudomonadota</taxon>
        <taxon>Gammaproteobacteria</taxon>
        <taxon>Moraxellales</taxon>
        <taxon>Moraxellaceae</taxon>
        <taxon>Moraxella</taxon>
    </lineage>
</organism>
<reference evidence="4 5" key="1">
    <citation type="submission" date="2018-12" db="EMBL/GenBank/DDBJ databases">
        <title>Persistence of Moraxella catarrhalis in Chronic Obstructive Pulmonary Disease and Regulation of the Hag/MID Adhesin.</title>
        <authorList>
            <person name="Murphy T."/>
            <person name="Zhao X."/>
            <person name="Vyas G."/>
            <person name="Aluvathingal J."/>
            <person name="Nadendla S."/>
            <person name="Tallon L."/>
            <person name="Tettelin H."/>
        </authorList>
    </citation>
    <scope>NUCLEOTIDE SEQUENCE [LARGE SCALE GENOMIC DNA]</scope>
    <source>
        <strain evidence="3 4">173P27B1</strain>
        <strain evidence="2 5">46P58B1</strain>
    </source>
</reference>
<dbReference type="EMBL" id="CP034662">
    <property type="protein sequence ID" value="AZQ93923.1"/>
    <property type="molecule type" value="Genomic_DNA"/>
</dbReference>
<keyword evidence="4" id="KW-1185">Reference proteome</keyword>
<sequence>MIPQFGVCLIFGDPWQIVLMVLGMPTLLLSFGVVQILLDMIFKIY</sequence>
<evidence type="ECO:0000313" key="2">
    <source>
        <dbReference type="EMBL" id="AZQ93923.1"/>
    </source>
</evidence>
<dbReference type="AlphaFoldDB" id="A0A3S9QH85"/>
<evidence type="ECO:0000313" key="4">
    <source>
        <dbReference type="Proteomes" id="UP000268436"/>
    </source>
</evidence>
<evidence type="ECO:0000313" key="5">
    <source>
        <dbReference type="Proteomes" id="UP000280228"/>
    </source>
</evidence>
<gene>
    <name evidence="2" type="ORF">EJK53_2199</name>
    <name evidence="3" type="ORF">EJK54_0403</name>
</gene>
<evidence type="ECO:0000256" key="1">
    <source>
        <dbReference type="SAM" id="Phobius"/>
    </source>
</evidence>
<dbReference type="EMBL" id="RYER01000016">
    <property type="protein sequence ID" value="RUO16614.1"/>
    <property type="molecule type" value="Genomic_DNA"/>
</dbReference>
<keyword evidence="1" id="KW-1133">Transmembrane helix</keyword>
<keyword evidence="1" id="KW-0812">Transmembrane</keyword>
<keyword evidence="1" id="KW-0472">Membrane</keyword>
<dbReference type="Proteomes" id="UP000280228">
    <property type="component" value="Chromosome"/>
</dbReference>